<dbReference type="InterPro" id="IPR007182">
    <property type="entry name" value="MnhB"/>
</dbReference>
<feature type="transmembrane region" description="Helical" evidence="6">
    <location>
        <begin position="90"/>
        <end position="112"/>
    </location>
</feature>
<evidence type="ECO:0000256" key="1">
    <source>
        <dbReference type="ARBA" id="ARBA00004651"/>
    </source>
</evidence>
<keyword evidence="5 6" id="KW-0472">Membrane</keyword>
<accession>A0A381VHA4</accession>
<evidence type="ECO:0000259" key="7">
    <source>
        <dbReference type="Pfam" id="PF04039"/>
    </source>
</evidence>
<name>A0A381VHA4_9ZZZZ</name>
<evidence type="ECO:0000256" key="6">
    <source>
        <dbReference type="SAM" id="Phobius"/>
    </source>
</evidence>
<dbReference type="PANTHER" id="PTHR33932">
    <property type="entry name" value="NA(+)/H(+) ANTIPORTER SUBUNIT B"/>
    <property type="match status" value="1"/>
</dbReference>
<organism evidence="8">
    <name type="scientific">marine metagenome</name>
    <dbReference type="NCBI Taxonomy" id="408172"/>
    <lineage>
        <taxon>unclassified sequences</taxon>
        <taxon>metagenomes</taxon>
        <taxon>ecological metagenomes</taxon>
    </lineage>
</organism>
<evidence type="ECO:0000256" key="4">
    <source>
        <dbReference type="ARBA" id="ARBA00022989"/>
    </source>
</evidence>
<keyword evidence="2" id="KW-1003">Cell membrane</keyword>
<feature type="transmembrane region" description="Helical" evidence="6">
    <location>
        <begin position="16"/>
        <end position="36"/>
    </location>
</feature>
<keyword evidence="4 6" id="KW-1133">Transmembrane helix</keyword>
<dbReference type="EMBL" id="UINC01008841">
    <property type="protein sequence ID" value="SVA39725.1"/>
    <property type="molecule type" value="Genomic_DNA"/>
</dbReference>
<keyword evidence="3 6" id="KW-0812">Transmembrane</keyword>
<comment type="subcellular location">
    <subcellularLocation>
        <location evidence="1">Cell membrane</location>
        <topology evidence="1">Multi-pass membrane protein</topology>
    </subcellularLocation>
</comment>
<dbReference type="InterPro" id="IPR050622">
    <property type="entry name" value="CPA3_antiporter_subunitB"/>
</dbReference>
<evidence type="ECO:0000313" key="8">
    <source>
        <dbReference type="EMBL" id="SVA39725.1"/>
    </source>
</evidence>
<sequence>MFAAYVVIHGHESPGGGFQAGVIVAASIILLRLVRGRLAASVLTSRDALTLACLGPLLYGGIGIASFFFGGNFLDYGVFPFPMEPSEVRAMGTLGIEIGVAVGVAGVLVLIFDALARWEDGTL</sequence>
<dbReference type="AlphaFoldDB" id="A0A381VHA4"/>
<dbReference type="GO" id="GO:0005886">
    <property type="term" value="C:plasma membrane"/>
    <property type="evidence" value="ECO:0007669"/>
    <property type="project" value="UniProtKB-SubCell"/>
</dbReference>
<evidence type="ECO:0000256" key="5">
    <source>
        <dbReference type="ARBA" id="ARBA00023136"/>
    </source>
</evidence>
<dbReference type="Pfam" id="PF04039">
    <property type="entry name" value="MnhB"/>
    <property type="match status" value="1"/>
</dbReference>
<feature type="transmembrane region" description="Helical" evidence="6">
    <location>
        <begin position="48"/>
        <end position="70"/>
    </location>
</feature>
<feature type="domain" description="Na+/H+ antiporter MnhB subunit-related protein" evidence="7">
    <location>
        <begin position="1"/>
        <end position="109"/>
    </location>
</feature>
<evidence type="ECO:0000256" key="2">
    <source>
        <dbReference type="ARBA" id="ARBA00022475"/>
    </source>
</evidence>
<protein>
    <recommendedName>
        <fullName evidence="7">Na+/H+ antiporter MnhB subunit-related protein domain-containing protein</fullName>
    </recommendedName>
</protein>
<proteinExistence type="predicted"/>
<gene>
    <name evidence="8" type="ORF">METZ01_LOCUS92579</name>
</gene>
<dbReference type="PANTHER" id="PTHR33932:SF4">
    <property type="entry name" value="NA(+)_H(+) ANTIPORTER SUBUNIT B"/>
    <property type="match status" value="1"/>
</dbReference>
<reference evidence="8" key="1">
    <citation type="submission" date="2018-05" db="EMBL/GenBank/DDBJ databases">
        <authorList>
            <person name="Lanie J.A."/>
            <person name="Ng W.-L."/>
            <person name="Kazmierczak K.M."/>
            <person name="Andrzejewski T.M."/>
            <person name="Davidsen T.M."/>
            <person name="Wayne K.J."/>
            <person name="Tettelin H."/>
            <person name="Glass J.I."/>
            <person name="Rusch D."/>
            <person name="Podicherti R."/>
            <person name="Tsui H.-C.T."/>
            <person name="Winkler M.E."/>
        </authorList>
    </citation>
    <scope>NUCLEOTIDE SEQUENCE</scope>
</reference>
<evidence type="ECO:0000256" key="3">
    <source>
        <dbReference type="ARBA" id="ARBA00022692"/>
    </source>
</evidence>